<organism evidence="1 2">
    <name type="scientific">Selenomonas ruminantium</name>
    <dbReference type="NCBI Taxonomy" id="971"/>
    <lineage>
        <taxon>Bacteria</taxon>
        <taxon>Bacillati</taxon>
        <taxon>Bacillota</taxon>
        <taxon>Negativicutes</taxon>
        <taxon>Selenomonadales</taxon>
        <taxon>Selenomonadaceae</taxon>
        <taxon>Selenomonas</taxon>
    </lineage>
</organism>
<sequence length="148" mass="17107">MYLVWFPEDLEENYIEKFASVTYTTGGDSTSAFCYILRPVKDGVIDKNHIGVAFFNLSGTYDIDNAVKSEWKAAIATFPQIYKFLSTPQVHSLLEKYGVKYTDALEWFPFDDNKKIIAKKAIADIENYYCVREKAMKAFHSTNRLESW</sequence>
<evidence type="ECO:0000313" key="1">
    <source>
        <dbReference type="EMBL" id="MBE6084727.1"/>
    </source>
</evidence>
<dbReference type="EMBL" id="SVCA01000003">
    <property type="protein sequence ID" value="MBE6084727.1"/>
    <property type="molecule type" value="Genomic_DNA"/>
</dbReference>
<dbReference type="AlphaFoldDB" id="A0A927WK97"/>
<name>A0A927WK97_SELRU</name>
<accession>A0A927WK97</accession>
<gene>
    <name evidence="1" type="ORF">E7203_04555</name>
</gene>
<comment type="caution">
    <text evidence="1">The sequence shown here is derived from an EMBL/GenBank/DDBJ whole genome shotgun (WGS) entry which is preliminary data.</text>
</comment>
<dbReference type="RefSeq" id="WP_303668800.1">
    <property type="nucleotide sequence ID" value="NZ_SVCA01000003.1"/>
</dbReference>
<protein>
    <submittedName>
        <fullName evidence="1">Uncharacterized protein</fullName>
    </submittedName>
</protein>
<dbReference type="Proteomes" id="UP000772151">
    <property type="component" value="Unassembled WGS sequence"/>
</dbReference>
<reference evidence="1" key="1">
    <citation type="submission" date="2019-04" db="EMBL/GenBank/DDBJ databases">
        <title>Evolution of Biomass-Degrading Anaerobic Consortia Revealed by Metagenomics.</title>
        <authorList>
            <person name="Peng X."/>
        </authorList>
    </citation>
    <scope>NUCLEOTIDE SEQUENCE</scope>
    <source>
        <strain evidence="1">SIG242</strain>
    </source>
</reference>
<evidence type="ECO:0000313" key="2">
    <source>
        <dbReference type="Proteomes" id="UP000772151"/>
    </source>
</evidence>
<proteinExistence type="predicted"/>